<keyword evidence="3" id="KW-1185">Reference proteome</keyword>
<evidence type="ECO:0000256" key="1">
    <source>
        <dbReference type="SAM" id="Phobius"/>
    </source>
</evidence>
<sequence>MAASQKIFKVRRYYNRWVADQTLEDYSLRYTAQSGRKMSIDRVAKTALGATAFLALEGLAAAVTLSYGFINATAAILTVLLVFFITGFPIAYYSAKHGLDIDLLTRGAGFGYLGSTITSLIYATFTFIFLPLKPLFLHQPCTSYSEFP</sequence>
<feature type="transmembrane region" description="Helical" evidence="1">
    <location>
        <begin position="76"/>
        <end position="95"/>
    </location>
</feature>
<feature type="transmembrane region" description="Helical" evidence="1">
    <location>
        <begin position="107"/>
        <end position="130"/>
    </location>
</feature>
<dbReference type="Gene3D" id="1.10.4160.10">
    <property type="entry name" value="Hydantoin permease"/>
    <property type="match status" value="1"/>
</dbReference>
<keyword evidence="1" id="KW-0472">Membrane</keyword>
<protein>
    <submittedName>
        <fullName evidence="2">Uncharacterized protein</fullName>
    </submittedName>
</protein>
<name>A0ABT4JTF0_9GAMM</name>
<reference evidence="2" key="1">
    <citation type="submission" date="2022-12" db="EMBL/GenBank/DDBJ databases">
        <title>Marinomonas 15G1-11 sp. nov, isolated from marine algae.</title>
        <authorList>
            <person name="Butt M."/>
            <person name="Choi D.G."/>
            <person name="Kim J.M."/>
            <person name="Lee J.K."/>
            <person name="Baek J.H."/>
            <person name="Jeon C.O."/>
        </authorList>
    </citation>
    <scope>NUCLEOTIDE SEQUENCE</scope>
    <source>
        <strain evidence="2">15G1-11</strain>
    </source>
</reference>
<keyword evidence="1" id="KW-1133">Transmembrane helix</keyword>
<dbReference type="EMBL" id="JAPUBN010000013">
    <property type="protein sequence ID" value="MCZ2721659.1"/>
    <property type="molecule type" value="Genomic_DNA"/>
</dbReference>
<evidence type="ECO:0000313" key="2">
    <source>
        <dbReference type="EMBL" id="MCZ2721659.1"/>
    </source>
</evidence>
<evidence type="ECO:0000313" key="3">
    <source>
        <dbReference type="Proteomes" id="UP001149719"/>
    </source>
</evidence>
<accession>A0ABT4JTF0</accession>
<organism evidence="2 3">
    <name type="scientific">Marinomonas phaeophyticola</name>
    <dbReference type="NCBI Taxonomy" id="3004091"/>
    <lineage>
        <taxon>Bacteria</taxon>
        <taxon>Pseudomonadati</taxon>
        <taxon>Pseudomonadota</taxon>
        <taxon>Gammaproteobacteria</taxon>
        <taxon>Oceanospirillales</taxon>
        <taxon>Oceanospirillaceae</taxon>
        <taxon>Marinomonas</taxon>
    </lineage>
</organism>
<feature type="transmembrane region" description="Helical" evidence="1">
    <location>
        <begin position="46"/>
        <end position="70"/>
    </location>
</feature>
<keyword evidence="1" id="KW-0812">Transmembrane</keyword>
<comment type="caution">
    <text evidence="2">The sequence shown here is derived from an EMBL/GenBank/DDBJ whole genome shotgun (WGS) entry which is preliminary data.</text>
</comment>
<gene>
    <name evidence="2" type="ORF">O1D97_08320</name>
</gene>
<dbReference type="Proteomes" id="UP001149719">
    <property type="component" value="Unassembled WGS sequence"/>
</dbReference>
<dbReference type="RefSeq" id="WP_269124607.1">
    <property type="nucleotide sequence ID" value="NZ_JAPUBN010000013.1"/>
</dbReference>
<proteinExistence type="predicted"/>